<dbReference type="Pfam" id="PF07997">
    <property type="entry name" value="DUF1694"/>
    <property type="match status" value="1"/>
</dbReference>
<evidence type="ECO:0000313" key="2">
    <source>
        <dbReference type="Proteomes" id="UP000004283"/>
    </source>
</evidence>
<gene>
    <name evidence="1" type="ORF">HMPREF0555_0356</name>
</gene>
<dbReference type="SUPFAM" id="SSF160515">
    <property type="entry name" value="YueI-like"/>
    <property type="match status" value="1"/>
</dbReference>
<evidence type="ECO:0000313" key="1">
    <source>
        <dbReference type="EMBL" id="EEJ43054.1"/>
    </source>
</evidence>
<dbReference type="EMBL" id="ACKV01000010">
    <property type="protein sequence ID" value="EEJ43054.1"/>
    <property type="molecule type" value="Genomic_DNA"/>
</dbReference>
<dbReference type="Gene3D" id="3.30.1330.30">
    <property type="match status" value="1"/>
</dbReference>
<evidence type="ECO:0008006" key="3">
    <source>
        <dbReference type="Google" id="ProtNLM"/>
    </source>
</evidence>
<comment type="caution">
    <text evidence="1">The sequence shown here is derived from an EMBL/GenBank/DDBJ whole genome shotgun (WGS) entry which is preliminary data.</text>
</comment>
<dbReference type="InterPro" id="IPR012543">
    <property type="entry name" value="DUF1694"/>
</dbReference>
<dbReference type="InterPro" id="IPR029064">
    <property type="entry name" value="Ribosomal_eL30-like_sf"/>
</dbReference>
<organism evidence="1 2">
    <name type="scientific">Leuconostoc mesenteroides subsp. cremoris ATCC 19254</name>
    <dbReference type="NCBI Taxonomy" id="586220"/>
    <lineage>
        <taxon>Bacteria</taxon>
        <taxon>Bacillati</taxon>
        <taxon>Bacillota</taxon>
        <taxon>Bacilli</taxon>
        <taxon>Lactobacillales</taxon>
        <taxon>Lactobacillaceae</taxon>
        <taxon>Leuconostoc</taxon>
    </lineage>
</organism>
<dbReference type="PIRSF" id="PIRSF034303">
    <property type="entry name" value="DUF1694"/>
    <property type="match status" value="1"/>
</dbReference>
<dbReference type="AlphaFoldDB" id="C2KI90"/>
<accession>C2KI90</accession>
<dbReference type="Proteomes" id="UP000004283">
    <property type="component" value="Unassembled WGS sequence"/>
</dbReference>
<proteinExistence type="predicted"/>
<dbReference type="HOGENOM" id="CLU_111531_0_1_9"/>
<protein>
    <recommendedName>
        <fullName evidence="3">DUF1694 domain-containing protein</fullName>
    </recommendedName>
</protein>
<reference evidence="1 2" key="1">
    <citation type="submission" date="2009-04" db="EMBL/GenBank/DDBJ databases">
        <authorList>
            <person name="Qin X."/>
            <person name="Bachman B."/>
            <person name="Battles P."/>
            <person name="Bell A."/>
            <person name="Bess C."/>
            <person name="Bickham C."/>
            <person name="Chaboub L."/>
            <person name="Chen D."/>
            <person name="Coyle M."/>
            <person name="Deiros D.R."/>
            <person name="Dinh H."/>
            <person name="Forbes L."/>
            <person name="Fowler G."/>
            <person name="Francisco L."/>
            <person name="Fu Q."/>
            <person name="Gubbala S."/>
            <person name="Hale W."/>
            <person name="Han Y."/>
            <person name="Hemphill L."/>
            <person name="Highlander S.K."/>
            <person name="Hirani K."/>
            <person name="Hogues M."/>
            <person name="Jackson L."/>
            <person name="Jakkamsetti A."/>
            <person name="Javaid M."/>
            <person name="Jiang H."/>
            <person name="Korchina V."/>
            <person name="Kovar C."/>
            <person name="Lara F."/>
            <person name="Lee S."/>
            <person name="Mata R."/>
            <person name="Mathew T."/>
            <person name="Moen C."/>
            <person name="Morales K."/>
            <person name="Munidasa M."/>
            <person name="Nazareth L."/>
            <person name="Ngo R."/>
            <person name="Nguyen L."/>
            <person name="Okwuonu G."/>
            <person name="Ongeri F."/>
            <person name="Patil S."/>
            <person name="Petrosino J."/>
            <person name="Pham C."/>
            <person name="Pham P."/>
            <person name="Pu L.-L."/>
            <person name="Puazo M."/>
            <person name="Raj R."/>
            <person name="Reid J."/>
            <person name="Rouhana J."/>
            <person name="Saada N."/>
            <person name="Shang Y."/>
            <person name="Simmons D."/>
            <person name="Thornton R."/>
            <person name="Warren J."/>
            <person name="Weissenberger G."/>
            <person name="Zhang J."/>
            <person name="Zhang L."/>
            <person name="Zhou C."/>
            <person name="Zhu D."/>
            <person name="Muzny D."/>
            <person name="Worley K."/>
            <person name="Gibbs R."/>
        </authorList>
    </citation>
    <scope>NUCLEOTIDE SEQUENCE [LARGE SCALE GENOMIC DNA]</scope>
    <source>
        <strain evidence="1 2">ATCC 19254</strain>
    </source>
</reference>
<sequence length="128" mass="14038">MEKIMDVNERLQQEQLGNGSPKINPDEQNRYLGTFRERVIVAIKVSQLGNSNIQSQFAVSLKSHSIGKVLIDQQLAGDYFSTYVGLATQSKHSFTLLSDSTKSAHQEDPIAVVLAASTAVNVDNIYLG</sequence>
<name>C2KI90_LEUMC</name>